<feature type="region of interest" description="Disordered" evidence="1">
    <location>
        <begin position="196"/>
        <end position="271"/>
    </location>
</feature>
<reference evidence="3" key="1">
    <citation type="submission" date="2025-08" db="UniProtKB">
        <authorList>
            <consortium name="RefSeq"/>
        </authorList>
    </citation>
    <scope>IDENTIFICATION</scope>
    <source>
        <tissue evidence="3">Testes</tissue>
    </source>
</reference>
<accession>A0ABM0MIJ6</accession>
<evidence type="ECO:0000313" key="3">
    <source>
        <dbReference type="RefSeq" id="XP_006819837.1"/>
    </source>
</evidence>
<sequence length="373" mass="42777">MNSNLFFFDQTGIRKRAKRQKKTPDELPQSLRFAHLNPRIAAFLRQQERARARAGEGDDHTPREGDGSNPTADGANIINLRDLKAGIGIGRGDGFFLPDIKDGSFSLPLLRTGYFDNNSNDGEEFTQRHLYQEAIFAAPMLLIQLGRILYLFRNEHLDLPRELVNLLLNSWIELISETQYTTREWQSQAYQEKAMNKIEEEEREKEQKDKEIKEAAEAEEAEKEKKKKKKKRADDDDESKKGMVDTSDGAPAILQYRKESKAPSVGSTPLKPKTRLERFKSMHRLEVPEARKSGRKVGGIDLQSNTTESHSEVAAQVSNREQPSFLQVINFTLSSRLAEERGWIIHPDEKDDLERQTIIEWASQRLQLCIKQT</sequence>
<gene>
    <name evidence="3" type="primary">LOC102801331</name>
</gene>
<protein>
    <submittedName>
        <fullName evidence="3">Uncharacterized protein LOC102801331</fullName>
    </submittedName>
</protein>
<evidence type="ECO:0000256" key="1">
    <source>
        <dbReference type="SAM" id="MobiDB-lite"/>
    </source>
</evidence>
<evidence type="ECO:0000313" key="2">
    <source>
        <dbReference type="Proteomes" id="UP000694865"/>
    </source>
</evidence>
<dbReference type="RefSeq" id="XP_006819837.1">
    <property type="nucleotide sequence ID" value="XM_006819774.1"/>
</dbReference>
<dbReference type="GeneID" id="102801331"/>
<dbReference type="Proteomes" id="UP000694865">
    <property type="component" value="Unplaced"/>
</dbReference>
<feature type="compositionally biased region" description="Basic and acidic residues" evidence="1">
    <location>
        <begin position="232"/>
        <end position="243"/>
    </location>
</feature>
<keyword evidence="2" id="KW-1185">Reference proteome</keyword>
<feature type="compositionally biased region" description="Basic and acidic residues" evidence="1">
    <location>
        <begin position="48"/>
        <end position="66"/>
    </location>
</feature>
<name>A0ABM0MIJ6_SACKO</name>
<feature type="compositionally biased region" description="Basic and acidic residues" evidence="1">
    <location>
        <begin position="196"/>
        <end position="216"/>
    </location>
</feature>
<organism evidence="2 3">
    <name type="scientific">Saccoglossus kowalevskii</name>
    <name type="common">Acorn worm</name>
    <dbReference type="NCBI Taxonomy" id="10224"/>
    <lineage>
        <taxon>Eukaryota</taxon>
        <taxon>Metazoa</taxon>
        <taxon>Hemichordata</taxon>
        <taxon>Enteropneusta</taxon>
        <taxon>Harrimaniidae</taxon>
        <taxon>Saccoglossus</taxon>
    </lineage>
</organism>
<dbReference type="PANTHER" id="PTHR23093:SF16">
    <property type="entry name" value="FAM194 C-TERMINAL DOMAIN-CONTAINING PROTEIN"/>
    <property type="match status" value="1"/>
</dbReference>
<feature type="region of interest" description="Disordered" evidence="1">
    <location>
        <begin position="48"/>
        <end position="74"/>
    </location>
</feature>
<dbReference type="PANTHER" id="PTHR23093">
    <property type="entry name" value="SIMILAR TO CHROMOSOME 3 OPEN READING FRAME 20"/>
    <property type="match status" value="1"/>
</dbReference>
<proteinExistence type="predicted"/>